<keyword evidence="13 18" id="KW-0067">ATP-binding</keyword>
<sequence>MAVCKFSILFIFLFLHLPCTFSLSFNLPTIGTKDANRPIITNGSAYISDQGIQVTPHERNTALVRKAGRATYFEPLHLWDKNSGNLTDFSTHFSFVIDSGGNRDFPSCIPEGAAGGGLGLADDLLPGQFVAVEFDTFPNYYDRPGTHVGINVNTMKSVANISWSNRIAQGMENDAWISYNASLKTLNVAFTSFTSISNNISQIQNLSCVVDLREYLPEYVTFGFSAATGDLFEKNNVKSWQFLSLPLDLSSKSPSPSPQPDSNIVITGGKKNNKGLVVGLSIGVSILVLGLGLVGYVLWRKYKKKKGDEHFHDLSMDNEFEKGSGPKRFSYNDLAWATNNFAEEEKLGEGGFGGVYKGFLRELNSHIAVKRVAKGSKQGLKEYASEMKIISLLRHKNLVQLIGWCHERGEFLLVYEFLPNGSLDFHLYKEKSVLPWEVRYKIAQGLASALLYLHEEWEQCVVHRDIKSSNIMLDSNFKAKLELPILPSMMPVPTYFPPITNMGSTAQGTNEHQSASYSYTTNSSNITTSSAASSQSAALLHTY</sequence>
<comment type="subcellular location">
    <subcellularLocation>
        <location evidence="1">Cell membrane</location>
        <topology evidence="1">Single-pass type I membrane protein</topology>
    </subcellularLocation>
</comment>
<dbReference type="Gene3D" id="2.60.120.200">
    <property type="match status" value="1"/>
</dbReference>
<evidence type="ECO:0000256" key="4">
    <source>
        <dbReference type="ARBA" id="ARBA00012513"/>
    </source>
</evidence>
<dbReference type="PROSITE" id="PS50011">
    <property type="entry name" value="PROTEIN_KINASE_DOM"/>
    <property type="match status" value="1"/>
</dbReference>
<keyword evidence="14 19" id="KW-1133">Transmembrane helix</keyword>
<evidence type="ECO:0000256" key="14">
    <source>
        <dbReference type="ARBA" id="ARBA00022989"/>
    </source>
</evidence>
<evidence type="ECO:0000256" key="18">
    <source>
        <dbReference type="PROSITE-ProRule" id="PRU10141"/>
    </source>
</evidence>
<evidence type="ECO:0000256" key="6">
    <source>
        <dbReference type="ARBA" id="ARBA00022527"/>
    </source>
</evidence>
<evidence type="ECO:0000256" key="8">
    <source>
        <dbReference type="ARBA" id="ARBA00022692"/>
    </source>
</evidence>
<gene>
    <name evidence="22" type="ORF">Fot_27567</name>
</gene>
<keyword evidence="8 19" id="KW-0812">Transmembrane</keyword>
<accession>A0ABD1TLI9</accession>
<dbReference type="FunFam" id="3.30.200.20:FF:000168">
    <property type="entry name" value="L-type lectin-domain containing receptor kinase IX.1"/>
    <property type="match status" value="1"/>
</dbReference>
<dbReference type="InterPro" id="IPR000985">
    <property type="entry name" value="Lectin_LegA_CS"/>
</dbReference>
<evidence type="ECO:0000259" key="21">
    <source>
        <dbReference type="PROSITE" id="PS50011"/>
    </source>
</evidence>
<evidence type="ECO:0000313" key="23">
    <source>
        <dbReference type="Proteomes" id="UP001604277"/>
    </source>
</evidence>
<dbReference type="InterPro" id="IPR013320">
    <property type="entry name" value="ConA-like_dom_sf"/>
</dbReference>
<evidence type="ECO:0000256" key="19">
    <source>
        <dbReference type="SAM" id="Phobius"/>
    </source>
</evidence>
<evidence type="ECO:0000256" key="20">
    <source>
        <dbReference type="SAM" id="SignalP"/>
    </source>
</evidence>
<evidence type="ECO:0000256" key="1">
    <source>
        <dbReference type="ARBA" id="ARBA00004251"/>
    </source>
</evidence>
<organism evidence="22 23">
    <name type="scientific">Forsythia ovata</name>
    <dbReference type="NCBI Taxonomy" id="205694"/>
    <lineage>
        <taxon>Eukaryota</taxon>
        <taxon>Viridiplantae</taxon>
        <taxon>Streptophyta</taxon>
        <taxon>Embryophyta</taxon>
        <taxon>Tracheophyta</taxon>
        <taxon>Spermatophyta</taxon>
        <taxon>Magnoliopsida</taxon>
        <taxon>eudicotyledons</taxon>
        <taxon>Gunneridae</taxon>
        <taxon>Pentapetalae</taxon>
        <taxon>asterids</taxon>
        <taxon>lamiids</taxon>
        <taxon>Lamiales</taxon>
        <taxon>Oleaceae</taxon>
        <taxon>Forsythieae</taxon>
        <taxon>Forsythia</taxon>
    </lineage>
</organism>
<evidence type="ECO:0000256" key="2">
    <source>
        <dbReference type="ARBA" id="ARBA00008536"/>
    </source>
</evidence>
<evidence type="ECO:0000256" key="7">
    <source>
        <dbReference type="ARBA" id="ARBA00022679"/>
    </source>
</evidence>
<dbReference type="Proteomes" id="UP001604277">
    <property type="component" value="Unassembled WGS sequence"/>
</dbReference>
<evidence type="ECO:0000256" key="13">
    <source>
        <dbReference type="ARBA" id="ARBA00022840"/>
    </source>
</evidence>
<dbReference type="InterPro" id="IPR000719">
    <property type="entry name" value="Prot_kinase_dom"/>
</dbReference>
<feature type="binding site" evidence="18">
    <location>
        <position position="374"/>
    </location>
    <ligand>
        <name>ATP</name>
        <dbReference type="ChEBI" id="CHEBI:30616"/>
    </ligand>
</feature>
<dbReference type="InterPro" id="IPR017441">
    <property type="entry name" value="Protein_kinase_ATP_BS"/>
</dbReference>
<keyword evidence="7" id="KW-0808">Transferase</keyword>
<keyword evidence="5" id="KW-1003">Cell membrane</keyword>
<dbReference type="EMBL" id="JBFOLJ010000008">
    <property type="protein sequence ID" value="KAL2513596.1"/>
    <property type="molecule type" value="Genomic_DNA"/>
</dbReference>
<evidence type="ECO:0000256" key="3">
    <source>
        <dbReference type="ARBA" id="ARBA00010217"/>
    </source>
</evidence>
<dbReference type="SMART" id="SM00220">
    <property type="entry name" value="S_TKc"/>
    <property type="match status" value="1"/>
</dbReference>
<dbReference type="SUPFAM" id="SSF49899">
    <property type="entry name" value="Concanavalin A-like lectins/glucanases"/>
    <property type="match status" value="1"/>
</dbReference>
<feature type="signal peptide" evidence="20">
    <location>
        <begin position="1"/>
        <end position="22"/>
    </location>
</feature>
<dbReference type="GO" id="GO:0005524">
    <property type="term" value="F:ATP binding"/>
    <property type="evidence" value="ECO:0007669"/>
    <property type="project" value="UniProtKB-UniRule"/>
</dbReference>
<dbReference type="InterPro" id="IPR011009">
    <property type="entry name" value="Kinase-like_dom_sf"/>
</dbReference>
<name>A0ABD1TLI9_9LAMI</name>
<dbReference type="InterPro" id="IPR001220">
    <property type="entry name" value="Legume_lectin_dom"/>
</dbReference>
<feature type="chain" id="PRO_5044817168" description="non-specific serine/threonine protein kinase" evidence="20">
    <location>
        <begin position="23"/>
        <end position="543"/>
    </location>
</feature>
<keyword evidence="15 19" id="KW-0472">Membrane</keyword>
<dbReference type="InterPro" id="IPR050528">
    <property type="entry name" value="L-type_Lectin-RKs"/>
</dbReference>
<dbReference type="InterPro" id="IPR008271">
    <property type="entry name" value="Ser/Thr_kinase_AS"/>
</dbReference>
<dbReference type="SUPFAM" id="SSF56112">
    <property type="entry name" value="Protein kinase-like (PK-like)"/>
    <property type="match status" value="1"/>
</dbReference>
<evidence type="ECO:0000256" key="11">
    <source>
        <dbReference type="ARBA" id="ARBA00022741"/>
    </source>
</evidence>
<dbReference type="PANTHER" id="PTHR27007">
    <property type="match status" value="1"/>
</dbReference>
<evidence type="ECO:0000256" key="12">
    <source>
        <dbReference type="ARBA" id="ARBA00022777"/>
    </source>
</evidence>
<keyword evidence="6" id="KW-0723">Serine/threonine-protein kinase</keyword>
<protein>
    <recommendedName>
        <fullName evidence="4">non-specific serine/threonine protein kinase</fullName>
        <ecNumber evidence="4">2.7.11.1</ecNumber>
    </recommendedName>
</protein>
<dbReference type="Gene3D" id="1.10.510.10">
    <property type="entry name" value="Transferase(Phosphotransferase) domain 1"/>
    <property type="match status" value="1"/>
</dbReference>
<dbReference type="Pfam" id="PF00069">
    <property type="entry name" value="Pkinase"/>
    <property type="match status" value="1"/>
</dbReference>
<comment type="similarity">
    <text evidence="3">In the C-terminal section; belongs to the protein kinase superfamily. Ser/Thr protein kinase family.</text>
</comment>
<keyword evidence="17" id="KW-0325">Glycoprotein</keyword>
<evidence type="ECO:0000256" key="15">
    <source>
        <dbReference type="ARBA" id="ARBA00023136"/>
    </source>
</evidence>
<comment type="similarity">
    <text evidence="2">In the N-terminal section; belongs to the leguminous lectin family.</text>
</comment>
<evidence type="ECO:0000313" key="22">
    <source>
        <dbReference type="EMBL" id="KAL2513596.1"/>
    </source>
</evidence>
<dbReference type="AlphaFoldDB" id="A0ABD1TLI9"/>
<dbReference type="InterPro" id="IPR019825">
    <property type="entry name" value="Lectin_legB_Mn/Ca_BS"/>
</dbReference>
<keyword evidence="23" id="KW-1185">Reference proteome</keyword>
<dbReference type="Pfam" id="PF00139">
    <property type="entry name" value="Lectin_legB"/>
    <property type="match status" value="1"/>
</dbReference>
<feature type="domain" description="Protein kinase" evidence="21">
    <location>
        <begin position="341"/>
        <end position="543"/>
    </location>
</feature>
<feature type="transmembrane region" description="Helical" evidence="19">
    <location>
        <begin position="276"/>
        <end position="299"/>
    </location>
</feature>
<evidence type="ECO:0000256" key="16">
    <source>
        <dbReference type="ARBA" id="ARBA00023170"/>
    </source>
</evidence>
<dbReference type="EC" id="2.7.11.1" evidence="4"/>
<keyword evidence="16 22" id="KW-0675">Receptor</keyword>
<dbReference type="PROSITE" id="PS00108">
    <property type="entry name" value="PROTEIN_KINASE_ST"/>
    <property type="match status" value="1"/>
</dbReference>
<reference evidence="23" key="1">
    <citation type="submission" date="2024-07" db="EMBL/GenBank/DDBJ databases">
        <title>Two chromosome-level genome assemblies of Korean endemic species Abeliophyllum distichum and Forsythia ovata (Oleaceae).</title>
        <authorList>
            <person name="Jang H."/>
        </authorList>
    </citation>
    <scope>NUCLEOTIDE SEQUENCE [LARGE SCALE GENOMIC DNA]</scope>
</reference>
<proteinExistence type="inferred from homology"/>
<keyword evidence="9 20" id="KW-0732">Signal</keyword>
<dbReference type="Gene3D" id="3.30.200.20">
    <property type="entry name" value="Phosphorylase Kinase, domain 1"/>
    <property type="match status" value="1"/>
</dbReference>
<evidence type="ECO:0000256" key="17">
    <source>
        <dbReference type="ARBA" id="ARBA00023180"/>
    </source>
</evidence>
<keyword evidence="11 18" id="KW-0547">Nucleotide-binding</keyword>
<dbReference type="CDD" id="cd06899">
    <property type="entry name" value="lectin_legume_LecRK_Arcelin_ConA"/>
    <property type="match status" value="1"/>
</dbReference>
<dbReference type="PROSITE" id="PS00307">
    <property type="entry name" value="LECTIN_LEGUME_BETA"/>
    <property type="match status" value="1"/>
</dbReference>
<evidence type="ECO:0000256" key="9">
    <source>
        <dbReference type="ARBA" id="ARBA00022729"/>
    </source>
</evidence>
<keyword evidence="10" id="KW-0430">Lectin</keyword>
<dbReference type="PROSITE" id="PS00308">
    <property type="entry name" value="LECTIN_LEGUME_ALPHA"/>
    <property type="match status" value="1"/>
</dbReference>
<keyword evidence="12 22" id="KW-0418">Kinase</keyword>
<evidence type="ECO:0000256" key="10">
    <source>
        <dbReference type="ARBA" id="ARBA00022734"/>
    </source>
</evidence>
<dbReference type="GO" id="GO:0005886">
    <property type="term" value="C:plasma membrane"/>
    <property type="evidence" value="ECO:0007669"/>
    <property type="project" value="UniProtKB-SubCell"/>
</dbReference>
<comment type="caution">
    <text evidence="22">The sequence shown here is derived from an EMBL/GenBank/DDBJ whole genome shotgun (WGS) entry which is preliminary data.</text>
</comment>
<dbReference type="GO" id="GO:0030246">
    <property type="term" value="F:carbohydrate binding"/>
    <property type="evidence" value="ECO:0007669"/>
    <property type="project" value="UniProtKB-KW"/>
</dbReference>
<evidence type="ECO:0000256" key="5">
    <source>
        <dbReference type="ARBA" id="ARBA00022475"/>
    </source>
</evidence>
<dbReference type="PROSITE" id="PS00107">
    <property type="entry name" value="PROTEIN_KINASE_ATP"/>
    <property type="match status" value="1"/>
</dbReference>
<dbReference type="GO" id="GO:0004674">
    <property type="term" value="F:protein serine/threonine kinase activity"/>
    <property type="evidence" value="ECO:0007669"/>
    <property type="project" value="UniProtKB-KW"/>
</dbReference>